<dbReference type="Gene3D" id="1.25.40.20">
    <property type="entry name" value="Ankyrin repeat-containing domain"/>
    <property type="match status" value="1"/>
</dbReference>
<evidence type="ECO:0000259" key="3">
    <source>
        <dbReference type="Pfam" id="PF22939"/>
    </source>
</evidence>
<accession>A0A9P3CS11</accession>
<dbReference type="InterPro" id="IPR002110">
    <property type="entry name" value="Ankyrin_rpt"/>
</dbReference>
<dbReference type="EMBL" id="BOLY01000008">
    <property type="protein sequence ID" value="GIZ48237.1"/>
    <property type="molecule type" value="Genomic_DNA"/>
</dbReference>
<dbReference type="SUPFAM" id="SSF48403">
    <property type="entry name" value="Ankyrin repeat"/>
    <property type="match status" value="1"/>
</dbReference>
<evidence type="ECO:0000313" key="6">
    <source>
        <dbReference type="Proteomes" id="UP000825890"/>
    </source>
</evidence>
<comment type="caution">
    <text evidence="5">The sequence shown here is derived from an EMBL/GenBank/DDBJ whole genome shotgun (WGS) entry which is preliminary data.</text>
</comment>
<dbReference type="SMART" id="SM00248">
    <property type="entry name" value="ANK"/>
    <property type="match status" value="3"/>
</dbReference>
<name>A0A9P3CS11_9PEZI</name>
<keyword evidence="1" id="KW-0677">Repeat</keyword>
<gene>
    <name evidence="5" type="ORF">CKM354_001130500</name>
</gene>
<keyword evidence="6" id="KW-1185">Reference proteome</keyword>
<dbReference type="PROSITE" id="PS50297">
    <property type="entry name" value="ANK_REP_REGION"/>
    <property type="match status" value="1"/>
</dbReference>
<reference evidence="5 6" key="1">
    <citation type="submission" date="2021-01" db="EMBL/GenBank/DDBJ databases">
        <title>Cercospora kikuchii MAFF 305040 whole genome shotgun sequence.</title>
        <authorList>
            <person name="Kashiwa T."/>
            <person name="Suzuki T."/>
        </authorList>
    </citation>
    <scope>NUCLEOTIDE SEQUENCE [LARGE SCALE GENOMIC DNA]</scope>
    <source>
        <strain evidence="5 6">MAFF 305040</strain>
    </source>
</reference>
<feature type="repeat" description="ANK" evidence="2">
    <location>
        <begin position="453"/>
        <end position="485"/>
    </location>
</feature>
<protein>
    <recommendedName>
        <fullName evidence="7">Ankyrin repeat protein</fullName>
    </recommendedName>
</protein>
<dbReference type="PANTHER" id="PTHR10039:SF16">
    <property type="entry name" value="GPI INOSITOL-DEACYLASE"/>
    <property type="match status" value="1"/>
</dbReference>
<dbReference type="RefSeq" id="XP_044662724.1">
    <property type="nucleotide sequence ID" value="XM_044806789.1"/>
</dbReference>
<organism evidence="5 6">
    <name type="scientific">Cercospora kikuchii</name>
    <dbReference type="NCBI Taxonomy" id="84275"/>
    <lineage>
        <taxon>Eukaryota</taxon>
        <taxon>Fungi</taxon>
        <taxon>Dikarya</taxon>
        <taxon>Ascomycota</taxon>
        <taxon>Pezizomycotina</taxon>
        <taxon>Dothideomycetes</taxon>
        <taxon>Dothideomycetidae</taxon>
        <taxon>Mycosphaerellales</taxon>
        <taxon>Mycosphaerellaceae</taxon>
        <taxon>Cercospora</taxon>
    </lineage>
</organism>
<dbReference type="InterPro" id="IPR056884">
    <property type="entry name" value="NPHP3-like_N"/>
</dbReference>
<dbReference type="Pfam" id="PF24883">
    <property type="entry name" value="NPHP3_N"/>
    <property type="match status" value="1"/>
</dbReference>
<dbReference type="InterPro" id="IPR036770">
    <property type="entry name" value="Ankyrin_rpt-contain_sf"/>
</dbReference>
<proteinExistence type="predicted"/>
<evidence type="ECO:0000256" key="1">
    <source>
        <dbReference type="ARBA" id="ARBA00022737"/>
    </source>
</evidence>
<feature type="domain" description="GPI inositol-deacylase winged helix" evidence="3">
    <location>
        <begin position="215"/>
        <end position="295"/>
    </location>
</feature>
<dbReference type="Pfam" id="PF22939">
    <property type="entry name" value="WHD_GPIID"/>
    <property type="match status" value="1"/>
</dbReference>
<evidence type="ECO:0000259" key="4">
    <source>
        <dbReference type="Pfam" id="PF24883"/>
    </source>
</evidence>
<evidence type="ECO:0008006" key="7">
    <source>
        <dbReference type="Google" id="ProtNLM"/>
    </source>
</evidence>
<dbReference type="InterPro" id="IPR054471">
    <property type="entry name" value="GPIID_WHD"/>
</dbReference>
<dbReference type="Pfam" id="PF12796">
    <property type="entry name" value="Ank_2"/>
    <property type="match status" value="1"/>
</dbReference>
<dbReference type="GeneID" id="68296880"/>
<dbReference type="AlphaFoldDB" id="A0A9P3CS11"/>
<dbReference type="PANTHER" id="PTHR10039">
    <property type="entry name" value="AMELOGENIN"/>
    <property type="match status" value="1"/>
</dbReference>
<sequence>MKLCYFYCMFNDEASQDMRNVLGSWLVQVASHKPSILDPFAELESRKKRLSMTLLEDALVDAVDEIGPTILVLDAVNESRDEENLRAYMVRLTEHSKNIRFVVSSTPYAHDPISTRCIEVNMGPEEVDSDIEQYVRRVVRTSHLLVQAGEQSIVDVVVPQARGMFRWVECQMTLLSGCLTAKMVTKTLTQLPGSLDSTYINILRRIPPAVKPWVREALMWLSYAYRPLTLNELAEAVVIEAGQSSMDDSCRLQPPETVLRLCQGLISYSAATNTVSLAHSSVRATLESEIILDSDVSEFGMSRENCTPDIISKSLTYLLLDDFDPDSCNCDHMQPCACFDSYPFLNYAGTMWAVHASMHLWNGNTFHGGELRQIFKLLGMHKRDTDEKSGQKFAMWMQVILGDRTNSADAATPLYYAASFGLEPVVEIMLSQGLVNFDDPSRSSYIDWKSGRNRSTPLEVACYRRQIEVAELLLEYGANPNSTDVFGNSCLDYAVKNQDRAIISLLQRHGANGPTDATMVASSLTMRFARTLSETQS</sequence>
<evidence type="ECO:0000313" key="5">
    <source>
        <dbReference type="EMBL" id="GIZ48237.1"/>
    </source>
</evidence>
<keyword evidence="2" id="KW-0040">ANK repeat</keyword>
<dbReference type="OrthoDB" id="1577640at2759"/>
<feature type="domain" description="Nephrocystin 3-like N-terminal" evidence="4">
    <location>
        <begin position="2"/>
        <end position="105"/>
    </location>
</feature>
<dbReference type="Proteomes" id="UP000825890">
    <property type="component" value="Unassembled WGS sequence"/>
</dbReference>
<dbReference type="PROSITE" id="PS50088">
    <property type="entry name" value="ANK_REPEAT"/>
    <property type="match status" value="1"/>
</dbReference>
<evidence type="ECO:0000256" key="2">
    <source>
        <dbReference type="PROSITE-ProRule" id="PRU00023"/>
    </source>
</evidence>